<dbReference type="PANTHER" id="PTHR23236">
    <property type="entry name" value="EUKARYOTIC TRANSLATION INITIATION FACTOR 4B/4H"/>
    <property type="match status" value="1"/>
</dbReference>
<evidence type="ECO:0000256" key="2">
    <source>
        <dbReference type="ARBA" id="ARBA00007077"/>
    </source>
</evidence>
<dbReference type="PANTHER" id="PTHR23236:SF25">
    <property type="entry name" value="RNA-BINDING PROTEIN 34"/>
    <property type="match status" value="1"/>
</dbReference>
<dbReference type="InterPro" id="IPR035979">
    <property type="entry name" value="RBD_domain_sf"/>
</dbReference>
<sequence length="464" mass="52980">MPEENSPKNVDKKEKKVKKVKKSDTQEPKEDPQDEIVGEVLPGDGENKSSKKTKRKSPKESSENENKHEKKVKKVKKSVPVDEETTEDPQDVIVDDVLPPDEENNSSKKSKRKSSKHEDKKAKKMKKSDPEDTNEDPQDEIIDDVPPGDEESDTSDSEDESEKQKKEKIAYDPAEASRTIFVGNLPTNTKQNQLKTFLKDFGEIKTIRFRTYHGEKIQNCRQVKNHRCITAYVVFTTDEAAIGATLASGKIFRNAHIRIMMADGKKKYFDGKRTVFVGNLTYAVTDDDLFEVFQSCGEIQYVRTLTSPLGCKGTAYVCFKNPESVGLALELNQTMMNDRPIRVERYKNKPKIPKGGAAQEKGKPGGKKSFGKKDFRAKKDVKRLQKGGKPQKNYKNQEKNTPDNKNRAEKQQERKEKFKKIKKMQKDKNKDKKKHRSLVNMKLAKKLNPQLKKSSTKVLKKSEQ</sequence>
<feature type="domain" description="RRM" evidence="7">
    <location>
        <begin position="273"/>
        <end position="348"/>
    </location>
</feature>
<evidence type="ECO:0000313" key="8">
    <source>
        <dbReference type="EMBL" id="JAV06033.1"/>
    </source>
</evidence>
<proteinExistence type="inferred from homology"/>
<reference evidence="8" key="1">
    <citation type="submission" date="2016-12" db="EMBL/GenBank/DDBJ databases">
        <title>An insight into the sialome and mialome of the sand fly, Nyssomyia neivai.</title>
        <authorList>
            <person name="Sebastian V."/>
            <person name="Goulart T.M."/>
            <person name="Oliveira W."/>
            <person name="Calvo E."/>
            <person name="Oliveira L.F."/>
            <person name="Pinto M.C."/>
            <person name="Rosselino A.M."/>
            <person name="Ribeiro J.M."/>
        </authorList>
    </citation>
    <scope>NUCLEOTIDE SEQUENCE</scope>
</reference>
<feature type="domain" description="RRM" evidence="7">
    <location>
        <begin position="178"/>
        <end position="264"/>
    </location>
</feature>
<feature type="compositionally biased region" description="Acidic residues" evidence="6">
    <location>
        <begin position="131"/>
        <end position="161"/>
    </location>
</feature>
<dbReference type="EMBL" id="GFDF01008051">
    <property type="protein sequence ID" value="JAV06033.1"/>
    <property type="molecule type" value="Transcribed_RNA"/>
</dbReference>
<organism evidence="8">
    <name type="scientific">Nyssomyia neivai</name>
    <dbReference type="NCBI Taxonomy" id="330878"/>
    <lineage>
        <taxon>Eukaryota</taxon>
        <taxon>Metazoa</taxon>
        <taxon>Ecdysozoa</taxon>
        <taxon>Arthropoda</taxon>
        <taxon>Hexapoda</taxon>
        <taxon>Insecta</taxon>
        <taxon>Pterygota</taxon>
        <taxon>Neoptera</taxon>
        <taxon>Endopterygota</taxon>
        <taxon>Diptera</taxon>
        <taxon>Nematocera</taxon>
        <taxon>Psychodoidea</taxon>
        <taxon>Psychodidae</taxon>
        <taxon>Nyssomyia</taxon>
    </lineage>
</organism>
<dbReference type="InterPro" id="IPR012677">
    <property type="entry name" value="Nucleotide-bd_a/b_plait_sf"/>
</dbReference>
<feature type="compositionally biased region" description="Basic and acidic residues" evidence="6">
    <location>
        <begin position="395"/>
        <end position="416"/>
    </location>
</feature>
<feature type="compositionally biased region" description="Basic residues" evidence="6">
    <location>
        <begin position="454"/>
        <end position="464"/>
    </location>
</feature>
<feature type="compositionally biased region" description="Basic and acidic residues" evidence="6">
    <location>
        <begin position="22"/>
        <end position="31"/>
    </location>
</feature>
<dbReference type="GO" id="GO:0019843">
    <property type="term" value="F:rRNA binding"/>
    <property type="evidence" value="ECO:0007669"/>
    <property type="project" value="TreeGrafter"/>
</dbReference>
<evidence type="ECO:0000256" key="5">
    <source>
        <dbReference type="PROSITE-ProRule" id="PRU00176"/>
    </source>
</evidence>
<keyword evidence="4" id="KW-0539">Nucleus</keyword>
<accession>A0A1L8DHW8</accession>
<evidence type="ECO:0000256" key="3">
    <source>
        <dbReference type="ARBA" id="ARBA00022884"/>
    </source>
</evidence>
<feature type="region of interest" description="Disordered" evidence="6">
    <location>
        <begin position="340"/>
        <end position="464"/>
    </location>
</feature>
<feature type="compositionally biased region" description="Basic and acidic residues" evidence="6">
    <location>
        <begin position="1"/>
        <end position="14"/>
    </location>
</feature>
<dbReference type="SUPFAM" id="SSF54928">
    <property type="entry name" value="RNA-binding domain, RBD"/>
    <property type="match status" value="2"/>
</dbReference>
<evidence type="ECO:0000259" key="7">
    <source>
        <dbReference type="PROSITE" id="PS50102"/>
    </source>
</evidence>
<dbReference type="GO" id="GO:0000463">
    <property type="term" value="P:maturation of LSU-rRNA from tricistronic rRNA transcript (SSU-rRNA, 5.8S rRNA, LSU-rRNA)"/>
    <property type="evidence" value="ECO:0007669"/>
    <property type="project" value="TreeGrafter"/>
</dbReference>
<feature type="region of interest" description="Disordered" evidence="6">
    <location>
        <begin position="1"/>
        <end position="172"/>
    </location>
</feature>
<dbReference type="Pfam" id="PF00076">
    <property type="entry name" value="RRM_1"/>
    <property type="match status" value="2"/>
</dbReference>
<dbReference type="GO" id="GO:0005730">
    <property type="term" value="C:nucleolus"/>
    <property type="evidence" value="ECO:0007669"/>
    <property type="project" value="UniProtKB-SubCell"/>
</dbReference>
<protein>
    <submittedName>
        <fullName evidence="8">Putative nucleolar protein 12</fullName>
    </submittedName>
</protein>
<feature type="compositionally biased region" description="Basic and acidic residues" evidence="6">
    <location>
        <begin position="58"/>
        <end position="68"/>
    </location>
</feature>
<feature type="compositionally biased region" description="Acidic residues" evidence="6">
    <location>
        <begin position="81"/>
        <end position="104"/>
    </location>
</feature>
<keyword evidence="3 5" id="KW-0694">RNA-binding</keyword>
<dbReference type="AlphaFoldDB" id="A0A1L8DHW8"/>
<name>A0A1L8DHW8_9DIPT</name>
<comment type="similarity">
    <text evidence="2">Belongs to the RRM RBM34 family.</text>
</comment>
<evidence type="ECO:0000256" key="1">
    <source>
        <dbReference type="ARBA" id="ARBA00004604"/>
    </source>
</evidence>
<dbReference type="Gene3D" id="3.30.70.330">
    <property type="match status" value="2"/>
</dbReference>
<evidence type="ECO:0000256" key="4">
    <source>
        <dbReference type="ARBA" id="ARBA00023242"/>
    </source>
</evidence>
<evidence type="ECO:0000256" key="6">
    <source>
        <dbReference type="SAM" id="MobiDB-lite"/>
    </source>
</evidence>
<dbReference type="PROSITE" id="PS50102">
    <property type="entry name" value="RRM"/>
    <property type="match status" value="2"/>
</dbReference>
<dbReference type="SMART" id="SM00360">
    <property type="entry name" value="RRM"/>
    <property type="match status" value="2"/>
</dbReference>
<comment type="subcellular location">
    <subcellularLocation>
        <location evidence="1">Nucleus</location>
        <location evidence="1">Nucleolus</location>
    </subcellularLocation>
</comment>
<dbReference type="InterPro" id="IPR000504">
    <property type="entry name" value="RRM_dom"/>
</dbReference>